<dbReference type="AlphaFoldDB" id="A0A4S5CGS0"/>
<gene>
    <name evidence="2" type="ORF">E8Q35_12690</name>
</gene>
<evidence type="ECO:0000313" key="3">
    <source>
        <dbReference type="Proteomes" id="UP000309618"/>
    </source>
</evidence>
<dbReference type="Proteomes" id="UP000309618">
    <property type="component" value="Unassembled WGS sequence"/>
</dbReference>
<feature type="domain" description="dATP/dGTP diphosphohydrolase MazZ" evidence="1">
    <location>
        <begin position="125"/>
        <end position="159"/>
    </location>
</feature>
<evidence type="ECO:0000313" key="2">
    <source>
        <dbReference type="EMBL" id="THJ45037.1"/>
    </source>
</evidence>
<name>A0A4S5CGS0_AERVE</name>
<sequence length="162" mass="18308">MPLLTLLQEQRVFSVSAFGPAPRLHGVLEHLKKELAEAQESPGDVTEWADCFLLCVDGALRAGGDPLHIDAYMSHGIMPEESKVQDGWSFDDIHFELSALEGKIHQWRPWAVMAYRIWLAAYHHGHQKLIPAAAAKLAINKSRTWPDWRKVAIDQAIEHIKD</sequence>
<feature type="domain" description="dATP/dGTP diphosphohydrolase MazZ" evidence="1">
    <location>
        <begin position="13"/>
        <end position="63"/>
    </location>
</feature>
<dbReference type="Pfam" id="PF04447">
    <property type="entry name" value="dATP-dGTP_PPHyd"/>
    <property type="match status" value="2"/>
</dbReference>
<accession>A0A4S5CGS0</accession>
<proteinExistence type="predicted"/>
<comment type="caution">
    <text evidence="2">The sequence shown here is derived from an EMBL/GenBank/DDBJ whole genome shotgun (WGS) entry which is preliminary data.</text>
</comment>
<organism evidence="2 3">
    <name type="scientific">Aeromonas veronii</name>
    <dbReference type="NCBI Taxonomy" id="654"/>
    <lineage>
        <taxon>Bacteria</taxon>
        <taxon>Pseudomonadati</taxon>
        <taxon>Pseudomonadota</taxon>
        <taxon>Gammaproteobacteria</taxon>
        <taxon>Aeromonadales</taxon>
        <taxon>Aeromonadaceae</taxon>
        <taxon>Aeromonas</taxon>
    </lineage>
</organism>
<evidence type="ECO:0000259" key="1">
    <source>
        <dbReference type="Pfam" id="PF04447"/>
    </source>
</evidence>
<dbReference type="EMBL" id="SSUX01000008">
    <property type="protein sequence ID" value="THJ45037.1"/>
    <property type="molecule type" value="Genomic_DNA"/>
</dbReference>
<dbReference type="RefSeq" id="WP_136501860.1">
    <property type="nucleotide sequence ID" value="NZ_SSUX01000008.1"/>
</dbReference>
<reference evidence="2 3" key="1">
    <citation type="submission" date="2019-04" db="EMBL/GenBank/DDBJ databases">
        <title>Comparative genomics of Aeromonas veronii strains pathogenic to fish.</title>
        <authorList>
            <person name="Cascarano M.C."/>
            <person name="Smyrli M."/>
            <person name="Katharios P."/>
        </authorList>
    </citation>
    <scope>NUCLEOTIDE SEQUENCE [LARGE SCALE GENOMIC DNA]</scope>
    <source>
        <strain evidence="2 3">XU1</strain>
    </source>
</reference>
<dbReference type="InterPro" id="IPR007538">
    <property type="entry name" value="dATP/dGTP_dipphydrolase_MazZ"/>
</dbReference>
<protein>
    <submittedName>
        <fullName evidence="2">DUF550 domain-containing protein</fullName>
    </submittedName>
</protein>